<dbReference type="EMBL" id="AZBU02000008">
    <property type="protein sequence ID" value="TKR66720.1"/>
    <property type="molecule type" value="Genomic_DNA"/>
</dbReference>
<protein>
    <submittedName>
        <fullName evidence="1">Uncharacterized protein</fullName>
    </submittedName>
</protein>
<evidence type="ECO:0000313" key="1">
    <source>
        <dbReference type="EMBL" id="TKR66720.1"/>
    </source>
</evidence>
<name>A0A4U5MC85_STECR</name>
<proteinExistence type="predicted"/>
<dbReference type="Proteomes" id="UP000298663">
    <property type="component" value="Unassembled WGS sequence"/>
</dbReference>
<sequence>MEENDFSLREMTCTKIHFCCKLSYHLKQGQIKMRLLGPYVYSNSNDDGSSAMSTSIWLPLILGATCILR</sequence>
<gene>
    <name evidence="1" type="ORF">L596_022969</name>
</gene>
<reference evidence="1 2" key="2">
    <citation type="journal article" date="2019" name="G3 (Bethesda)">
        <title>Hybrid Assembly of the Genome of the Entomopathogenic Nematode Steinernema carpocapsae Identifies the X-Chromosome.</title>
        <authorList>
            <person name="Serra L."/>
            <person name="Macchietto M."/>
            <person name="Macias-Munoz A."/>
            <person name="McGill C.J."/>
            <person name="Rodriguez I.M."/>
            <person name="Rodriguez B."/>
            <person name="Murad R."/>
            <person name="Mortazavi A."/>
        </authorList>
    </citation>
    <scope>NUCLEOTIDE SEQUENCE [LARGE SCALE GENOMIC DNA]</scope>
    <source>
        <strain evidence="1 2">ALL</strain>
    </source>
</reference>
<reference evidence="1 2" key="1">
    <citation type="journal article" date="2015" name="Genome Biol.">
        <title>Comparative genomics of Steinernema reveals deeply conserved gene regulatory networks.</title>
        <authorList>
            <person name="Dillman A.R."/>
            <person name="Macchietto M."/>
            <person name="Porter C.F."/>
            <person name="Rogers A."/>
            <person name="Williams B."/>
            <person name="Antoshechkin I."/>
            <person name="Lee M.M."/>
            <person name="Goodwin Z."/>
            <person name="Lu X."/>
            <person name="Lewis E.E."/>
            <person name="Goodrich-Blair H."/>
            <person name="Stock S.P."/>
            <person name="Adams B.J."/>
            <person name="Sternberg P.W."/>
            <person name="Mortazavi A."/>
        </authorList>
    </citation>
    <scope>NUCLEOTIDE SEQUENCE [LARGE SCALE GENOMIC DNA]</scope>
    <source>
        <strain evidence="1 2">ALL</strain>
    </source>
</reference>
<keyword evidence="2" id="KW-1185">Reference proteome</keyword>
<dbReference type="AlphaFoldDB" id="A0A4U5MC85"/>
<accession>A0A4U5MC85</accession>
<evidence type="ECO:0000313" key="2">
    <source>
        <dbReference type="Proteomes" id="UP000298663"/>
    </source>
</evidence>
<organism evidence="1 2">
    <name type="scientific">Steinernema carpocapsae</name>
    <name type="common">Entomopathogenic nematode</name>
    <dbReference type="NCBI Taxonomy" id="34508"/>
    <lineage>
        <taxon>Eukaryota</taxon>
        <taxon>Metazoa</taxon>
        <taxon>Ecdysozoa</taxon>
        <taxon>Nematoda</taxon>
        <taxon>Chromadorea</taxon>
        <taxon>Rhabditida</taxon>
        <taxon>Tylenchina</taxon>
        <taxon>Panagrolaimomorpha</taxon>
        <taxon>Strongyloidoidea</taxon>
        <taxon>Steinernematidae</taxon>
        <taxon>Steinernema</taxon>
    </lineage>
</organism>
<comment type="caution">
    <text evidence="1">The sequence shown here is derived from an EMBL/GenBank/DDBJ whole genome shotgun (WGS) entry which is preliminary data.</text>
</comment>